<sequence>MELESLVRASQKGDKKAHGELYTLLHRKMFGVCLRYASSEAEAQDHLHDGFIHLFKNIKKYGFQGSFEGWARRLFVNLILQKFRSKKLLYATGFEFNETNEVSYEHILEDINAAELLQLITELSPQYKLIFNLYAIEGYSHKEIAEKLEISEGTSKSNLSRARSILQAKVLERFPQCYQMKSNGG</sequence>
<dbReference type="SUPFAM" id="SSF88659">
    <property type="entry name" value="Sigma3 and sigma4 domains of RNA polymerase sigma factors"/>
    <property type="match status" value="1"/>
</dbReference>
<evidence type="ECO:0000256" key="1">
    <source>
        <dbReference type="ARBA" id="ARBA00010641"/>
    </source>
</evidence>
<dbReference type="STRING" id="926562.Oweho_2153"/>
<dbReference type="HOGENOM" id="CLU_047691_3_2_10"/>
<dbReference type="PATRIC" id="fig|926562.3.peg.2171"/>
<dbReference type="PANTHER" id="PTHR43133:SF46">
    <property type="entry name" value="RNA POLYMERASE SIGMA-70 FACTOR ECF SUBFAMILY"/>
    <property type="match status" value="1"/>
</dbReference>
<evidence type="ECO:0000256" key="4">
    <source>
        <dbReference type="ARBA" id="ARBA00023163"/>
    </source>
</evidence>
<dbReference type="InterPro" id="IPR014284">
    <property type="entry name" value="RNA_pol_sigma-70_dom"/>
</dbReference>
<keyword evidence="3" id="KW-0731">Sigma factor</keyword>
<evidence type="ECO:0000256" key="3">
    <source>
        <dbReference type="ARBA" id="ARBA00023082"/>
    </source>
</evidence>
<dbReference type="PANTHER" id="PTHR43133">
    <property type="entry name" value="RNA POLYMERASE ECF-TYPE SIGMA FACTO"/>
    <property type="match status" value="1"/>
</dbReference>
<dbReference type="eggNOG" id="COG1595">
    <property type="taxonomic scope" value="Bacteria"/>
</dbReference>
<feature type="domain" description="RNA polymerase sigma-70 region 2" evidence="5">
    <location>
        <begin position="21"/>
        <end position="87"/>
    </location>
</feature>
<dbReference type="InterPro" id="IPR036388">
    <property type="entry name" value="WH-like_DNA-bd_sf"/>
</dbReference>
<dbReference type="SUPFAM" id="SSF88946">
    <property type="entry name" value="Sigma2 domain of RNA polymerase sigma factors"/>
    <property type="match status" value="1"/>
</dbReference>
<dbReference type="AlphaFoldDB" id="G8R460"/>
<comment type="similarity">
    <text evidence="1">Belongs to the sigma-70 factor family. ECF subfamily.</text>
</comment>
<dbReference type="Gene3D" id="1.10.10.10">
    <property type="entry name" value="Winged helix-like DNA-binding domain superfamily/Winged helix DNA-binding domain"/>
    <property type="match status" value="1"/>
</dbReference>
<dbReference type="Gene3D" id="1.10.1740.10">
    <property type="match status" value="1"/>
</dbReference>
<dbReference type="Pfam" id="PF08281">
    <property type="entry name" value="Sigma70_r4_2"/>
    <property type="match status" value="1"/>
</dbReference>
<evidence type="ECO:0000259" key="6">
    <source>
        <dbReference type="Pfam" id="PF08281"/>
    </source>
</evidence>
<evidence type="ECO:0000259" key="5">
    <source>
        <dbReference type="Pfam" id="PF04542"/>
    </source>
</evidence>
<evidence type="ECO:0000256" key="2">
    <source>
        <dbReference type="ARBA" id="ARBA00023015"/>
    </source>
</evidence>
<organism evidence="7 8">
    <name type="scientific">Owenweeksia hongkongensis (strain DSM 17368 / CIP 108786 / JCM 12287 / NRRL B-23963 / UST20020801)</name>
    <dbReference type="NCBI Taxonomy" id="926562"/>
    <lineage>
        <taxon>Bacteria</taxon>
        <taxon>Pseudomonadati</taxon>
        <taxon>Bacteroidota</taxon>
        <taxon>Flavobacteriia</taxon>
        <taxon>Flavobacteriales</taxon>
        <taxon>Owenweeksiaceae</taxon>
        <taxon>Owenweeksia</taxon>
    </lineage>
</organism>
<dbReference type="Pfam" id="PF04542">
    <property type="entry name" value="Sigma70_r2"/>
    <property type="match status" value="1"/>
</dbReference>
<feature type="domain" description="RNA polymerase sigma factor 70 region 4 type 2" evidence="6">
    <location>
        <begin position="115"/>
        <end position="164"/>
    </location>
</feature>
<proteinExistence type="inferred from homology"/>
<dbReference type="GO" id="GO:0006352">
    <property type="term" value="P:DNA-templated transcription initiation"/>
    <property type="evidence" value="ECO:0007669"/>
    <property type="project" value="InterPro"/>
</dbReference>
<dbReference type="GO" id="GO:0003677">
    <property type="term" value="F:DNA binding"/>
    <property type="evidence" value="ECO:0007669"/>
    <property type="project" value="InterPro"/>
</dbReference>
<dbReference type="EMBL" id="CP003156">
    <property type="protein sequence ID" value="AEV33127.1"/>
    <property type="molecule type" value="Genomic_DNA"/>
</dbReference>
<dbReference type="Proteomes" id="UP000005631">
    <property type="component" value="Chromosome"/>
</dbReference>
<dbReference type="CDD" id="cd06171">
    <property type="entry name" value="Sigma70_r4"/>
    <property type="match status" value="1"/>
</dbReference>
<reference evidence="7 8" key="1">
    <citation type="journal article" date="2012" name="Stand. Genomic Sci.">
        <title>Genome sequence of the orange-pigmented seawater bacterium Owenweeksia hongkongensis type strain (UST20020801(T)).</title>
        <authorList>
            <person name="Riedel T."/>
            <person name="Held B."/>
            <person name="Nolan M."/>
            <person name="Lucas S."/>
            <person name="Lapidus A."/>
            <person name="Tice H."/>
            <person name="Del Rio T.G."/>
            <person name="Cheng J.F."/>
            <person name="Han C."/>
            <person name="Tapia R."/>
            <person name="Goodwin L.A."/>
            <person name="Pitluck S."/>
            <person name="Liolios K."/>
            <person name="Mavromatis K."/>
            <person name="Pagani I."/>
            <person name="Ivanova N."/>
            <person name="Mikhailova N."/>
            <person name="Pati A."/>
            <person name="Chen A."/>
            <person name="Palaniappan K."/>
            <person name="Rohde M."/>
            <person name="Tindall B.J."/>
            <person name="Detter J.C."/>
            <person name="Goker M."/>
            <person name="Woyke T."/>
            <person name="Bristow J."/>
            <person name="Eisen J.A."/>
            <person name="Markowitz V."/>
            <person name="Hugenholtz P."/>
            <person name="Klenk H.P."/>
            <person name="Kyrpides N.C."/>
        </authorList>
    </citation>
    <scope>NUCLEOTIDE SEQUENCE</scope>
    <source>
        <strain evidence="8">DSM 17368 / JCM 12287 / NRRL B-23963</strain>
    </source>
</reference>
<dbReference type="GO" id="GO:0016987">
    <property type="term" value="F:sigma factor activity"/>
    <property type="evidence" value="ECO:0007669"/>
    <property type="project" value="UniProtKB-KW"/>
</dbReference>
<dbReference type="InterPro" id="IPR039425">
    <property type="entry name" value="RNA_pol_sigma-70-like"/>
</dbReference>
<keyword evidence="2" id="KW-0805">Transcription regulation</keyword>
<dbReference type="InterPro" id="IPR013325">
    <property type="entry name" value="RNA_pol_sigma_r2"/>
</dbReference>
<evidence type="ECO:0000313" key="8">
    <source>
        <dbReference type="Proteomes" id="UP000005631"/>
    </source>
</evidence>
<name>G8R460_OWEHD</name>
<dbReference type="NCBIfam" id="TIGR02937">
    <property type="entry name" value="sigma70-ECF"/>
    <property type="match status" value="1"/>
</dbReference>
<dbReference type="InterPro" id="IPR013249">
    <property type="entry name" value="RNA_pol_sigma70_r4_t2"/>
</dbReference>
<dbReference type="InterPro" id="IPR013324">
    <property type="entry name" value="RNA_pol_sigma_r3/r4-like"/>
</dbReference>
<protein>
    <submittedName>
        <fullName evidence="7">RNA polymerase sigma factor, sigma-70 family</fullName>
    </submittedName>
</protein>
<dbReference type="RefSeq" id="WP_014202476.1">
    <property type="nucleotide sequence ID" value="NC_016599.1"/>
</dbReference>
<evidence type="ECO:0000313" key="7">
    <source>
        <dbReference type="EMBL" id="AEV33127.1"/>
    </source>
</evidence>
<accession>G8R460</accession>
<keyword evidence="4" id="KW-0804">Transcription</keyword>
<dbReference type="KEGG" id="oho:Oweho_2153"/>
<keyword evidence="8" id="KW-1185">Reference proteome</keyword>
<dbReference type="InterPro" id="IPR007627">
    <property type="entry name" value="RNA_pol_sigma70_r2"/>
</dbReference>
<gene>
    <name evidence="7" type="ordered locus">Oweho_2153</name>
</gene>